<name>A0ACC6PGW5_9BACL</name>
<dbReference type="EMBL" id="JBBKAR010000049">
    <property type="protein sequence ID" value="MEJ8306115.1"/>
    <property type="molecule type" value="Genomic_DNA"/>
</dbReference>
<organism evidence="1 2">
    <name type="scientific">Saccharibacillus sacchari</name>
    <dbReference type="NCBI Taxonomy" id="456493"/>
    <lineage>
        <taxon>Bacteria</taxon>
        <taxon>Bacillati</taxon>
        <taxon>Bacillota</taxon>
        <taxon>Bacilli</taxon>
        <taxon>Bacillales</taxon>
        <taxon>Paenibacillaceae</taxon>
        <taxon>Saccharibacillus</taxon>
    </lineage>
</organism>
<gene>
    <name evidence="1" type="ORF">WKI47_19615</name>
</gene>
<keyword evidence="1" id="KW-0067">ATP-binding</keyword>
<accession>A0ACC6PGW5</accession>
<sequence length="575" mass="64058">MLKSIAFAFKKLILLYIVLGFALQFATMYGVQTFQRLLDGVSAFSGLGELRGLLLLYGILLAASAVLSYALEYPETALPKAIAERLKLLALGRISRMDYRAYGNIGTGELIQSIENGAQAGSGIVHGFYLRIFSELLPTLLFSLLFIGLYSPQIMWVIAGGYVAVFLLTRLLLRFLYSVKESLLASQEKRSRYSVRGFMELVVFRLNRRYKREIEKLTGTAADIVRKNVRIRMIHESFFAIFELLVIGVKIAVLAIGITDIAAGRSTIGITLALLLLIDKVYSPIAIFNVIYVDYKLDRLTYARFEREMDSPSDPNLDYGAEVTQIRGKIVFEQVSFGYGEGQSSLLRNVSFCLPAGSSTAIVGLSGSGKSTLVKLMLGLLKKDSGCLTIDGTDIDELKLDSLYAHLSYISQDAPVFDDTVRVNLVFDETIDEAKLYEILDDALLGDRVRSLPEGLDTQVGERGMKLSGGEKQRLAFARVLAQSRDMVVLDEPVSALDNISERRVMQTVLDRFRGRTLIVVAHRLHAIRQVDRILLMRGGELVDQGGFEELLERNAYFRELWSKDSAENGESIIL</sequence>
<comment type="caution">
    <text evidence="1">The sequence shown here is derived from an EMBL/GenBank/DDBJ whole genome shotgun (WGS) entry which is preliminary data.</text>
</comment>
<protein>
    <submittedName>
        <fullName evidence="1">ABC transporter ATP-binding protein</fullName>
    </submittedName>
</protein>
<evidence type="ECO:0000313" key="2">
    <source>
        <dbReference type="Proteomes" id="UP001380953"/>
    </source>
</evidence>
<proteinExistence type="predicted"/>
<keyword evidence="1" id="KW-0547">Nucleotide-binding</keyword>
<reference evidence="1" key="1">
    <citation type="submission" date="2024-03" db="EMBL/GenBank/DDBJ databases">
        <title>Whole genome sequecning of epiphytes from Marcgravia umbellata leaves.</title>
        <authorList>
            <person name="Kumar G."/>
            <person name="Savka M.A."/>
        </authorList>
    </citation>
    <scope>NUCLEOTIDE SEQUENCE</scope>
    <source>
        <strain evidence="1">RIT_BL5</strain>
    </source>
</reference>
<keyword evidence="2" id="KW-1185">Reference proteome</keyword>
<dbReference type="Proteomes" id="UP001380953">
    <property type="component" value="Unassembled WGS sequence"/>
</dbReference>
<evidence type="ECO:0000313" key="1">
    <source>
        <dbReference type="EMBL" id="MEJ8306115.1"/>
    </source>
</evidence>